<dbReference type="RefSeq" id="WP_079440554.1">
    <property type="nucleotide sequence ID" value="NZ_MZGT01000039.1"/>
</dbReference>
<sequence>MSKKNILPEGTRDLVLDECIVKRALERDIDKLFEKWGYKEVITPTLEFYETFNHNSQTLREEDMYKFFDNRGRILILRPDMTIPIARVVETKLKDVELPIKLRYTSNVFRVHESLGGKRNEYTDCGVEFIGLEDKKSDLEVLVLALEALKKLGLNDFKLEIGNIGFFNGAFKNLEIDEEYKEIIAKFIEDKNLKSLEDYLANLDIKEEYRIFFNKLPWLFGSKQVLEDAKKLAFNDDIKETLEYLEKLYIELEALGYGENVTFDLGMIPRLNYYTGIIFRGYGEGVGNTLLRGGRYDNLIHFSKSSVPAIGFSIDIDSVIPNVKFNNSSEEVYKIYYSQKDRIEAIKKSQELRNQGYIVDLFTKDDIEEIKIVKGGGF</sequence>
<reference evidence="12 14" key="1">
    <citation type="submission" date="2017-03" db="EMBL/GenBank/DDBJ databases">
        <title>Genome sequence of Clostridium chromiireducens DSM 23318.</title>
        <authorList>
            <person name="Poehlein A."/>
            <person name="Daniel R."/>
        </authorList>
    </citation>
    <scope>NUCLEOTIDE SEQUENCE [LARGE SCALE GENOMIC DNA]</scope>
    <source>
        <strain evidence="12 14">DSM 23318</strain>
    </source>
</reference>
<dbReference type="GO" id="GO:0005737">
    <property type="term" value="C:cytoplasm"/>
    <property type="evidence" value="ECO:0007669"/>
    <property type="project" value="UniProtKB-SubCell"/>
</dbReference>
<keyword evidence="12" id="KW-0808">Transferase</keyword>
<comment type="similarity">
    <text evidence="3 9">Belongs to the class-II aminoacyl-tRNA synthetase family. HisZ subfamily.</text>
</comment>
<comment type="pathway">
    <text evidence="2 9">Amino-acid biosynthesis; L-histidine biosynthesis; L-histidine from 5-phospho-alpha-D-ribose 1-diphosphate: step 1/9.</text>
</comment>
<dbReference type="GO" id="GO:0140096">
    <property type="term" value="F:catalytic activity, acting on a protein"/>
    <property type="evidence" value="ECO:0007669"/>
    <property type="project" value="UniProtKB-ARBA"/>
</dbReference>
<evidence type="ECO:0000313" key="14">
    <source>
        <dbReference type="Proteomes" id="UP000191056"/>
    </source>
</evidence>
<dbReference type="CDD" id="cd00773">
    <property type="entry name" value="HisRS-like_core"/>
    <property type="match status" value="1"/>
</dbReference>
<dbReference type="Pfam" id="PF13393">
    <property type="entry name" value="tRNA-synt_His"/>
    <property type="match status" value="1"/>
</dbReference>
<gene>
    <name evidence="12" type="primary">hisZ_1</name>
    <name evidence="9 13" type="synonym">hisZ</name>
    <name evidence="12" type="ORF">CLCHR_29270</name>
    <name evidence="13" type="ORF">D2A34_08745</name>
</gene>
<dbReference type="Proteomes" id="UP000191056">
    <property type="component" value="Unassembled WGS sequence"/>
</dbReference>
<evidence type="ECO:0000256" key="8">
    <source>
        <dbReference type="ARBA" id="ARBA00025246"/>
    </source>
</evidence>
<evidence type="ECO:0000256" key="3">
    <source>
        <dbReference type="ARBA" id="ARBA00005539"/>
    </source>
</evidence>
<accession>A0A1V4IK95</accession>
<evidence type="ECO:0000256" key="7">
    <source>
        <dbReference type="ARBA" id="ARBA00023102"/>
    </source>
</evidence>
<protein>
    <recommendedName>
        <fullName evidence="4 9">ATP phosphoribosyltransferase regulatory subunit</fullName>
    </recommendedName>
</protein>
<dbReference type="NCBIfam" id="TIGR00443">
    <property type="entry name" value="hisZ_biosyn_reg"/>
    <property type="match status" value="1"/>
</dbReference>
<dbReference type="InterPro" id="IPR006195">
    <property type="entry name" value="aa-tRNA-synth_II"/>
</dbReference>
<dbReference type="GO" id="GO:0004821">
    <property type="term" value="F:histidine-tRNA ligase activity"/>
    <property type="evidence" value="ECO:0007669"/>
    <property type="project" value="TreeGrafter"/>
</dbReference>
<dbReference type="InterPro" id="IPR041715">
    <property type="entry name" value="HisRS-like_core"/>
</dbReference>
<comment type="miscellaneous">
    <text evidence="9">This function is generally fulfilled by the C-terminal part of HisG, which is missing in some bacteria such as this one.</text>
</comment>
<dbReference type="GO" id="GO:0006427">
    <property type="term" value="P:histidyl-tRNA aminoacylation"/>
    <property type="evidence" value="ECO:0007669"/>
    <property type="project" value="TreeGrafter"/>
</dbReference>
<dbReference type="InterPro" id="IPR045864">
    <property type="entry name" value="aa-tRNA-synth_II/BPL/LPL"/>
</dbReference>
<comment type="subcellular location">
    <subcellularLocation>
        <location evidence="1 9">Cytoplasm</location>
    </subcellularLocation>
</comment>
<dbReference type="Proteomes" id="UP000265930">
    <property type="component" value="Unassembled WGS sequence"/>
</dbReference>
<dbReference type="PANTHER" id="PTHR43707">
    <property type="entry name" value="HISTIDYL-TRNA SYNTHETASE"/>
    <property type="match status" value="1"/>
</dbReference>
<dbReference type="PANTHER" id="PTHR43707:SF6">
    <property type="entry name" value="ATP PHOSPHORIBOSYLTRANSFERASE REGULATORY SUBUNIT"/>
    <property type="match status" value="1"/>
</dbReference>
<dbReference type="OrthoDB" id="9800814at2"/>
<comment type="subunit">
    <text evidence="9">Heteromultimer composed of HisG and HisZ subunits.</text>
</comment>
<evidence type="ECO:0000256" key="6">
    <source>
        <dbReference type="ARBA" id="ARBA00022605"/>
    </source>
</evidence>
<dbReference type="UniPathway" id="UPA00031">
    <property type="reaction ID" value="UER00006"/>
</dbReference>
<evidence type="ECO:0000256" key="10">
    <source>
        <dbReference type="PIRSR" id="PIRSR001549-1"/>
    </source>
</evidence>
<evidence type="ECO:0000313" key="13">
    <source>
        <dbReference type="EMBL" id="RII35284.1"/>
    </source>
</evidence>
<organism evidence="12 14">
    <name type="scientific">Clostridium chromiireducens</name>
    <dbReference type="NCBI Taxonomy" id="225345"/>
    <lineage>
        <taxon>Bacteria</taxon>
        <taxon>Bacillati</taxon>
        <taxon>Bacillota</taxon>
        <taxon>Clostridia</taxon>
        <taxon>Eubacteriales</taxon>
        <taxon>Clostridiaceae</taxon>
        <taxon>Clostridium</taxon>
    </lineage>
</organism>
<keyword evidence="12" id="KW-0328">Glycosyltransferase</keyword>
<dbReference type="STRING" id="225345.CLCHR_29270"/>
<comment type="caution">
    <text evidence="12">The sequence shown here is derived from an EMBL/GenBank/DDBJ whole genome shotgun (WGS) entry which is preliminary data.</text>
</comment>
<dbReference type="SUPFAM" id="SSF55681">
    <property type="entry name" value="Class II aaRS and biotin synthetases"/>
    <property type="match status" value="1"/>
</dbReference>
<dbReference type="EMBL" id="QXDJ01000002">
    <property type="protein sequence ID" value="RII35284.1"/>
    <property type="molecule type" value="Genomic_DNA"/>
</dbReference>
<evidence type="ECO:0000256" key="2">
    <source>
        <dbReference type="ARBA" id="ARBA00004667"/>
    </source>
</evidence>
<dbReference type="HAMAP" id="MF_00125">
    <property type="entry name" value="HisZ"/>
    <property type="match status" value="1"/>
</dbReference>
<evidence type="ECO:0000313" key="15">
    <source>
        <dbReference type="Proteomes" id="UP000265930"/>
    </source>
</evidence>
<keyword evidence="14" id="KW-1185">Reference proteome</keyword>
<dbReference type="PROSITE" id="PS50862">
    <property type="entry name" value="AA_TRNA_LIGASE_II"/>
    <property type="match status" value="1"/>
</dbReference>
<evidence type="ECO:0000259" key="11">
    <source>
        <dbReference type="PROSITE" id="PS50862"/>
    </source>
</evidence>
<dbReference type="GO" id="GO:0016757">
    <property type="term" value="F:glycosyltransferase activity"/>
    <property type="evidence" value="ECO:0007669"/>
    <property type="project" value="UniProtKB-KW"/>
</dbReference>
<dbReference type="PIRSF" id="PIRSF001549">
    <property type="entry name" value="His-tRNA_synth"/>
    <property type="match status" value="1"/>
</dbReference>
<keyword evidence="5 9" id="KW-0963">Cytoplasm</keyword>
<feature type="binding site" evidence="10">
    <location>
        <begin position="80"/>
        <end position="82"/>
    </location>
    <ligand>
        <name>L-histidine</name>
        <dbReference type="ChEBI" id="CHEBI:57595"/>
    </ligand>
</feature>
<reference evidence="13 15" key="2">
    <citation type="submission" date="2018-08" db="EMBL/GenBank/DDBJ databases">
        <title>Genome of Clostridium chromiireducens C1, DSM12136.</title>
        <authorList>
            <person name="Xing M."/>
            <person name="Wei Y."/>
            <person name="Ang E.L."/>
            <person name="Zhao H."/>
            <person name="Zhang Y."/>
        </authorList>
    </citation>
    <scope>NUCLEOTIDE SEQUENCE [LARGE SCALE GENOMIC DNA]</scope>
    <source>
        <strain evidence="13 15">C1</strain>
    </source>
</reference>
<proteinExistence type="inferred from homology"/>
<dbReference type="EMBL" id="MZGT01000039">
    <property type="protein sequence ID" value="OPJ60441.1"/>
    <property type="molecule type" value="Genomic_DNA"/>
</dbReference>
<evidence type="ECO:0000313" key="12">
    <source>
        <dbReference type="EMBL" id="OPJ60441.1"/>
    </source>
</evidence>
<evidence type="ECO:0000256" key="5">
    <source>
        <dbReference type="ARBA" id="ARBA00022490"/>
    </source>
</evidence>
<feature type="binding site" evidence="10">
    <location>
        <position position="128"/>
    </location>
    <ligand>
        <name>L-histidine</name>
        <dbReference type="ChEBI" id="CHEBI:57595"/>
    </ligand>
</feature>
<dbReference type="InterPro" id="IPR004516">
    <property type="entry name" value="HisRS/HisZ"/>
</dbReference>
<comment type="function">
    <text evidence="8 9">Required for the first step of histidine biosynthesis. May allow the feedback regulation of ATP phosphoribosyltransferase activity by histidine.</text>
</comment>
<dbReference type="GO" id="GO:0000105">
    <property type="term" value="P:L-histidine biosynthetic process"/>
    <property type="evidence" value="ECO:0007669"/>
    <property type="project" value="UniProtKB-UniRule"/>
</dbReference>
<keyword evidence="6 9" id="KW-0028">Amino-acid biosynthesis</keyword>
<dbReference type="AlphaFoldDB" id="A0A1V4IK95"/>
<feature type="binding site" evidence="10">
    <location>
        <begin position="273"/>
        <end position="274"/>
    </location>
    <ligand>
        <name>L-histidine</name>
        <dbReference type="ChEBI" id="CHEBI:57595"/>
    </ligand>
</feature>
<keyword evidence="7 9" id="KW-0368">Histidine biosynthesis</keyword>
<name>A0A1V4IK95_9CLOT</name>
<feature type="binding site" evidence="10">
    <location>
        <position position="110"/>
    </location>
    <ligand>
        <name>L-histidine</name>
        <dbReference type="ChEBI" id="CHEBI:57595"/>
    </ligand>
</feature>
<feature type="domain" description="Aminoacyl-transfer RNA synthetases class-II family profile" evidence="11">
    <location>
        <begin position="1"/>
        <end position="265"/>
    </location>
</feature>
<evidence type="ECO:0000256" key="9">
    <source>
        <dbReference type="HAMAP-Rule" id="MF_00125"/>
    </source>
</evidence>
<dbReference type="InterPro" id="IPR004517">
    <property type="entry name" value="HisZ"/>
</dbReference>
<dbReference type="Gene3D" id="3.30.930.10">
    <property type="entry name" value="Bira Bifunctional Protein, Domain 2"/>
    <property type="match status" value="1"/>
</dbReference>
<evidence type="ECO:0000256" key="4">
    <source>
        <dbReference type="ARBA" id="ARBA00020397"/>
    </source>
</evidence>
<evidence type="ECO:0000256" key="1">
    <source>
        <dbReference type="ARBA" id="ARBA00004496"/>
    </source>
</evidence>